<keyword evidence="2" id="KW-0238">DNA-binding</keyword>
<dbReference type="SUPFAM" id="SSF46689">
    <property type="entry name" value="Homeodomain-like"/>
    <property type="match status" value="2"/>
</dbReference>
<accession>A0ABW4YF68</accession>
<dbReference type="InterPro" id="IPR009057">
    <property type="entry name" value="Homeodomain-like_sf"/>
</dbReference>
<dbReference type="SMART" id="SM00342">
    <property type="entry name" value="HTH_ARAC"/>
    <property type="match status" value="1"/>
</dbReference>
<evidence type="ECO:0000256" key="3">
    <source>
        <dbReference type="ARBA" id="ARBA00023163"/>
    </source>
</evidence>
<dbReference type="PROSITE" id="PS50110">
    <property type="entry name" value="RESPONSE_REGULATORY"/>
    <property type="match status" value="1"/>
</dbReference>
<organism evidence="7 8">
    <name type="scientific">Paenibacillus yanchengensis</name>
    <dbReference type="NCBI Taxonomy" id="2035833"/>
    <lineage>
        <taxon>Bacteria</taxon>
        <taxon>Bacillati</taxon>
        <taxon>Bacillota</taxon>
        <taxon>Bacilli</taxon>
        <taxon>Bacillales</taxon>
        <taxon>Paenibacillaceae</taxon>
        <taxon>Paenibacillus</taxon>
    </lineage>
</organism>
<dbReference type="SUPFAM" id="SSF52172">
    <property type="entry name" value="CheY-like"/>
    <property type="match status" value="1"/>
</dbReference>
<dbReference type="PANTHER" id="PTHR43280:SF2">
    <property type="entry name" value="HTH-TYPE TRANSCRIPTIONAL REGULATOR EXSA"/>
    <property type="match status" value="1"/>
</dbReference>
<dbReference type="Gene3D" id="1.10.10.60">
    <property type="entry name" value="Homeodomain-like"/>
    <property type="match status" value="2"/>
</dbReference>
<dbReference type="SMART" id="SM00448">
    <property type="entry name" value="REC"/>
    <property type="match status" value="1"/>
</dbReference>
<feature type="domain" description="HTH araC/xylS-type" evidence="5">
    <location>
        <begin position="414"/>
        <end position="510"/>
    </location>
</feature>
<dbReference type="Proteomes" id="UP001597362">
    <property type="component" value="Unassembled WGS sequence"/>
</dbReference>
<dbReference type="EMBL" id="JBHUHO010000003">
    <property type="protein sequence ID" value="MFD2114350.1"/>
    <property type="molecule type" value="Genomic_DNA"/>
</dbReference>
<keyword evidence="1" id="KW-0805">Transcription regulation</keyword>
<dbReference type="Gene3D" id="3.40.50.2300">
    <property type="match status" value="1"/>
</dbReference>
<dbReference type="CDD" id="cd17536">
    <property type="entry name" value="REC_YesN-like"/>
    <property type="match status" value="1"/>
</dbReference>
<dbReference type="Pfam" id="PF12833">
    <property type="entry name" value="HTH_18"/>
    <property type="match status" value="1"/>
</dbReference>
<dbReference type="RefSeq" id="WP_377769321.1">
    <property type="nucleotide sequence ID" value="NZ_JBHUHO010000003.1"/>
</dbReference>
<sequence length="510" mass="58750">MNVMIVDDEYAIRNHMALMLRGIDGLSVMEAANGQDALQKMELLLPNIVLTDIRMPVMDGMELIRQSQMRHPDVWFIVLSNFAEFELAQKAVEYGARSYLLKATITKDIVAEEVDRAILHLNKAAGNGLKFDPNEILMVQNSLFSERLNGHIHNAELLRRAERLSVSVFMEGFHAPSKFAVMEIDTFDSWTKNKFSGRTDLAIYALINLVRETIKRWNKSNELFHLGDNRFVVLDLAESNEERHTLKIENISNVTKQYLGLDASFLINIDFSGMDTFFQKVLKSRLQLVRFFYEKKACVVNAKHVPTPVVELDLYSFLQSVEGNSNQILQVMALPGLIETYFELLRHLCRPPVSVKSDIMTFIQFIEKTGFAVPAALKSEVNQLRASRLTDYKLIFIEWLGEMDWYGKHREEITKALAFIHDRYAIKLTLEDVCAHVNLSRSHLSKLFKEQQGVSVMKYIETYRLKQARLLLRTTSHPISIIIEMVGITDVFYFSKLYKKHFGINPSKDR</sequence>
<dbReference type="InterPro" id="IPR011006">
    <property type="entry name" value="CheY-like_superfamily"/>
</dbReference>
<evidence type="ECO:0000259" key="5">
    <source>
        <dbReference type="PROSITE" id="PS01124"/>
    </source>
</evidence>
<reference evidence="8" key="1">
    <citation type="journal article" date="2019" name="Int. J. Syst. Evol. Microbiol.">
        <title>The Global Catalogue of Microorganisms (GCM) 10K type strain sequencing project: providing services to taxonomists for standard genome sequencing and annotation.</title>
        <authorList>
            <consortium name="The Broad Institute Genomics Platform"/>
            <consortium name="The Broad Institute Genome Sequencing Center for Infectious Disease"/>
            <person name="Wu L."/>
            <person name="Ma J."/>
        </authorList>
    </citation>
    <scope>NUCLEOTIDE SEQUENCE [LARGE SCALE GENOMIC DNA]</scope>
    <source>
        <strain evidence="8">GH52</strain>
    </source>
</reference>
<keyword evidence="3" id="KW-0804">Transcription</keyword>
<comment type="caution">
    <text evidence="7">The sequence shown here is derived from an EMBL/GenBank/DDBJ whole genome shotgun (WGS) entry which is preliminary data.</text>
</comment>
<protein>
    <submittedName>
        <fullName evidence="7">Response regulator</fullName>
    </submittedName>
</protein>
<dbReference type="PROSITE" id="PS01124">
    <property type="entry name" value="HTH_ARAC_FAMILY_2"/>
    <property type="match status" value="1"/>
</dbReference>
<name>A0ABW4YF68_9BACL</name>
<evidence type="ECO:0000259" key="6">
    <source>
        <dbReference type="PROSITE" id="PS50110"/>
    </source>
</evidence>
<gene>
    <name evidence="7" type="ORF">ACFSJH_01105</name>
</gene>
<dbReference type="Pfam" id="PF00072">
    <property type="entry name" value="Response_reg"/>
    <property type="match status" value="1"/>
</dbReference>
<dbReference type="PROSITE" id="PS00041">
    <property type="entry name" value="HTH_ARAC_FAMILY_1"/>
    <property type="match status" value="1"/>
</dbReference>
<dbReference type="InterPro" id="IPR018062">
    <property type="entry name" value="HTH_AraC-typ_CS"/>
</dbReference>
<proteinExistence type="predicted"/>
<evidence type="ECO:0000313" key="8">
    <source>
        <dbReference type="Proteomes" id="UP001597362"/>
    </source>
</evidence>
<evidence type="ECO:0000256" key="2">
    <source>
        <dbReference type="ARBA" id="ARBA00023125"/>
    </source>
</evidence>
<keyword evidence="8" id="KW-1185">Reference proteome</keyword>
<keyword evidence="4" id="KW-0597">Phosphoprotein</keyword>
<dbReference type="InterPro" id="IPR018060">
    <property type="entry name" value="HTH_AraC"/>
</dbReference>
<feature type="modified residue" description="4-aspartylphosphate" evidence="4">
    <location>
        <position position="52"/>
    </location>
</feature>
<evidence type="ECO:0000256" key="1">
    <source>
        <dbReference type="ARBA" id="ARBA00023015"/>
    </source>
</evidence>
<feature type="domain" description="Response regulatory" evidence="6">
    <location>
        <begin position="2"/>
        <end position="117"/>
    </location>
</feature>
<dbReference type="PANTHER" id="PTHR43280">
    <property type="entry name" value="ARAC-FAMILY TRANSCRIPTIONAL REGULATOR"/>
    <property type="match status" value="1"/>
</dbReference>
<dbReference type="InterPro" id="IPR001789">
    <property type="entry name" value="Sig_transdc_resp-reg_receiver"/>
</dbReference>
<evidence type="ECO:0000256" key="4">
    <source>
        <dbReference type="PROSITE-ProRule" id="PRU00169"/>
    </source>
</evidence>
<evidence type="ECO:0000313" key="7">
    <source>
        <dbReference type="EMBL" id="MFD2114350.1"/>
    </source>
</evidence>